<dbReference type="OrthoDB" id="377424at2157"/>
<keyword evidence="3" id="KW-1185">Reference proteome</keyword>
<feature type="transmembrane region" description="Helical" evidence="1">
    <location>
        <begin position="51"/>
        <end position="78"/>
    </location>
</feature>
<gene>
    <name evidence="2" type="ORF">SAMN06264855_10641</name>
</gene>
<name>A0A238W8G5_HALVU</name>
<evidence type="ECO:0000313" key="2">
    <source>
        <dbReference type="EMBL" id="SNR42885.1"/>
    </source>
</evidence>
<protein>
    <submittedName>
        <fullName evidence="2">Uncharacterized protein</fullName>
    </submittedName>
</protein>
<feature type="transmembrane region" description="Helical" evidence="1">
    <location>
        <begin position="12"/>
        <end position="31"/>
    </location>
</feature>
<evidence type="ECO:0000256" key="1">
    <source>
        <dbReference type="SAM" id="Phobius"/>
    </source>
</evidence>
<keyword evidence="1" id="KW-0812">Transmembrane</keyword>
<feature type="transmembrane region" description="Helical" evidence="1">
    <location>
        <begin position="85"/>
        <end position="106"/>
    </location>
</feature>
<dbReference type="Proteomes" id="UP000198397">
    <property type="component" value="Unassembled WGS sequence"/>
</dbReference>
<keyword evidence="1" id="KW-1133">Transmembrane helix</keyword>
<organism evidence="2 3">
    <name type="scientific">Halorubrum vacuolatum</name>
    <name type="common">Natronobacterium vacuolatum</name>
    <dbReference type="NCBI Taxonomy" id="63740"/>
    <lineage>
        <taxon>Archaea</taxon>
        <taxon>Methanobacteriati</taxon>
        <taxon>Methanobacteriota</taxon>
        <taxon>Stenosarchaea group</taxon>
        <taxon>Halobacteria</taxon>
        <taxon>Halobacteriales</taxon>
        <taxon>Haloferacaceae</taxon>
        <taxon>Halorubrum</taxon>
    </lineage>
</organism>
<dbReference type="AlphaFoldDB" id="A0A238W8G5"/>
<proteinExistence type="predicted"/>
<sequence>MTQSGVSIGDAAKAGSLVALCLFLILYLIMLQSADGTTEAVNVFERTLLTVIFVFIPTSEIGAMISVFSGAVAAAISLDNFSPSVIGVVFAFGFVYTSTNIIINWFTVPV</sequence>
<keyword evidence="1" id="KW-0472">Membrane</keyword>
<accession>A0A238W8G5</accession>
<reference evidence="2 3" key="1">
    <citation type="submission" date="2017-06" db="EMBL/GenBank/DDBJ databases">
        <authorList>
            <person name="Kim H.J."/>
            <person name="Triplett B.A."/>
        </authorList>
    </citation>
    <scope>NUCLEOTIDE SEQUENCE [LARGE SCALE GENOMIC DNA]</scope>
    <source>
        <strain evidence="2 3">DSM 8800</strain>
    </source>
</reference>
<evidence type="ECO:0000313" key="3">
    <source>
        <dbReference type="Proteomes" id="UP000198397"/>
    </source>
</evidence>
<dbReference type="RefSeq" id="WP_143420363.1">
    <property type="nucleotide sequence ID" value="NZ_FZNQ01000006.1"/>
</dbReference>
<dbReference type="EMBL" id="FZNQ01000006">
    <property type="protein sequence ID" value="SNR42885.1"/>
    <property type="molecule type" value="Genomic_DNA"/>
</dbReference>